<accession>A0A413RK51</accession>
<dbReference type="EMBL" id="QWKP01000205">
    <property type="protein sequence ID" value="RHA39359.1"/>
    <property type="molecule type" value="Genomic_DNA"/>
</dbReference>
<dbReference type="RefSeq" id="WP_233549867.1">
    <property type="nucleotide sequence ID" value="NZ_QWKP01000205.1"/>
</dbReference>
<organism evidence="1 2">
    <name type="scientific">Cellulomonas rhizosphaerae</name>
    <dbReference type="NCBI Taxonomy" id="2293719"/>
    <lineage>
        <taxon>Bacteria</taxon>
        <taxon>Bacillati</taxon>
        <taxon>Actinomycetota</taxon>
        <taxon>Actinomycetes</taxon>
        <taxon>Micrococcales</taxon>
        <taxon>Cellulomonadaceae</taxon>
        <taxon>Cellulomonas</taxon>
    </lineage>
</organism>
<dbReference type="AlphaFoldDB" id="A0A413RK51"/>
<keyword evidence="2" id="KW-1185">Reference proteome</keyword>
<reference evidence="1 2" key="1">
    <citation type="submission" date="2018-08" db="EMBL/GenBank/DDBJ databases">
        <title>Cellulomonas rhizosphaerae sp. nov., a novel actinomycete isolated from soil.</title>
        <authorList>
            <person name="Tian Y."/>
        </authorList>
    </citation>
    <scope>NUCLEOTIDE SEQUENCE [LARGE SCALE GENOMIC DNA]</scope>
    <source>
        <strain evidence="1 2">NEAU-TCZ24</strain>
    </source>
</reference>
<proteinExistence type="predicted"/>
<comment type="caution">
    <text evidence="1">The sequence shown here is derived from an EMBL/GenBank/DDBJ whole genome shotgun (WGS) entry which is preliminary data.</text>
</comment>
<evidence type="ECO:0000313" key="2">
    <source>
        <dbReference type="Proteomes" id="UP000283374"/>
    </source>
</evidence>
<dbReference type="Proteomes" id="UP000283374">
    <property type="component" value="Unassembled WGS sequence"/>
</dbReference>
<sequence length="156" mass="16622">STTSKPATLWVDSVRTDPFAPGSVLSLTSYGAMIGATDVNATNRVLAENRYNDVPPPGWTYVLAPVAVCYMAESGSGTPWLDLDVEFIGSDGRTYDDGYNVTPSDIYDLGDLYAPNGCGSFYAAALVPRSVLTGAVWVITDTSSWSSTTKQFVKVS</sequence>
<gene>
    <name evidence="1" type="ORF">D1825_11855</name>
</gene>
<protein>
    <submittedName>
        <fullName evidence="1">Uncharacterized protein</fullName>
    </submittedName>
</protein>
<feature type="non-terminal residue" evidence="1">
    <location>
        <position position="1"/>
    </location>
</feature>
<name>A0A413RK51_9CELL</name>
<evidence type="ECO:0000313" key="1">
    <source>
        <dbReference type="EMBL" id="RHA39359.1"/>
    </source>
</evidence>